<organism evidence="2 3">
    <name type="scientific">Methanofollis formosanus</name>
    <dbReference type="NCBI Taxonomy" id="299308"/>
    <lineage>
        <taxon>Archaea</taxon>
        <taxon>Methanobacteriati</taxon>
        <taxon>Methanobacteriota</taxon>
        <taxon>Stenosarchaea group</taxon>
        <taxon>Methanomicrobia</taxon>
        <taxon>Methanomicrobiales</taxon>
        <taxon>Methanomicrobiaceae</taxon>
        <taxon>Methanofollis</taxon>
    </lineage>
</organism>
<dbReference type="AlphaFoldDB" id="A0A8G1A349"/>
<dbReference type="Proteomes" id="UP000826709">
    <property type="component" value="Chromosome"/>
</dbReference>
<sequence length="258" mass="26692">MKRRFLMNDTIVAGALLLVAALAALALAALTGRGDITTATLILAGFGSFASGLFLLALSRGRTPDPKFAVLLPVQGTVGIATLLADLGVQGDARFFPPDLEGRTRALVPAGGRMPSSPPESTYSYLTTEEGDAAVITPLAAPCLSYLKDSCSFEVPAEREQLCEAIVEVCRDVLEVSEGVEAVFDGDNLVVDLKGFALADGCRAVRNASPKCCTMVGCPFCSLIACIAAEGTGVPCQILAASPSKKGNDLRLIIGPSA</sequence>
<dbReference type="OrthoDB" id="148221at2157"/>
<accession>A0A8G1A349</accession>
<protein>
    <submittedName>
        <fullName evidence="2">Uncharacterized protein</fullName>
    </submittedName>
</protein>
<evidence type="ECO:0000256" key="1">
    <source>
        <dbReference type="SAM" id="Phobius"/>
    </source>
</evidence>
<dbReference type="RefSeq" id="WP_220680878.1">
    <property type="nucleotide sequence ID" value="NZ_CP037968.1"/>
</dbReference>
<name>A0A8G1A349_9EURY</name>
<reference evidence="2" key="2">
    <citation type="submission" date="2019-03" db="EMBL/GenBank/DDBJ databases">
        <authorList>
            <person name="Chen S.-C."/>
            <person name="Wu S.-Y."/>
            <person name="Lai M.-C."/>
        </authorList>
    </citation>
    <scope>NUCLEOTIDE SEQUENCE</scope>
    <source>
        <strain evidence="2">ML15</strain>
    </source>
</reference>
<evidence type="ECO:0000313" key="3">
    <source>
        <dbReference type="Proteomes" id="UP000826709"/>
    </source>
</evidence>
<proteinExistence type="predicted"/>
<feature type="transmembrane region" description="Helical" evidence="1">
    <location>
        <begin position="38"/>
        <end position="58"/>
    </location>
</feature>
<gene>
    <name evidence="2" type="ORF">E2N92_09080</name>
</gene>
<dbReference type="EMBL" id="CP037968">
    <property type="protein sequence ID" value="QYZ79571.1"/>
    <property type="molecule type" value="Genomic_DNA"/>
</dbReference>
<keyword evidence="3" id="KW-1185">Reference proteome</keyword>
<reference evidence="2" key="1">
    <citation type="journal article" date="2005" name="Int. J. Syst. Evol. Microbiol.">
        <title>Methanofollis formosanus sp. nov., isolated from a fish pond.</title>
        <authorList>
            <person name="Wu S.Y."/>
            <person name="Chen S.C."/>
            <person name="Lai M.C."/>
        </authorList>
    </citation>
    <scope>NUCLEOTIDE SEQUENCE</scope>
    <source>
        <strain evidence="2">ML15</strain>
    </source>
</reference>
<keyword evidence="1" id="KW-0812">Transmembrane</keyword>
<keyword evidence="1" id="KW-0472">Membrane</keyword>
<evidence type="ECO:0000313" key="2">
    <source>
        <dbReference type="EMBL" id="QYZ79571.1"/>
    </source>
</evidence>
<dbReference type="KEGG" id="mfk:E2N92_09080"/>
<keyword evidence="1" id="KW-1133">Transmembrane helix</keyword>